<proteinExistence type="predicted"/>
<dbReference type="Proteomes" id="UP000316476">
    <property type="component" value="Unassembled WGS sequence"/>
</dbReference>
<keyword evidence="1" id="KW-0812">Transmembrane</keyword>
<evidence type="ECO:0000256" key="1">
    <source>
        <dbReference type="SAM" id="Phobius"/>
    </source>
</evidence>
<dbReference type="EMBL" id="SJPZ01000002">
    <property type="protein sequence ID" value="TWU61877.1"/>
    <property type="molecule type" value="Genomic_DNA"/>
</dbReference>
<dbReference type="AlphaFoldDB" id="A0A5C6FIU8"/>
<evidence type="ECO:0000313" key="2">
    <source>
        <dbReference type="EMBL" id="TWU61877.1"/>
    </source>
</evidence>
<protein>
    <submittedName>
        <fullName evidence="2">Uncharacterized protein</fullName>
    </submittedName>
</protein>
<gene>
    <name evidence="2" type="ORF">V7x_35670</name>
</gene>
<accession>A0A5C6FIU8</accession>
<feature type="transmembrane region" description="Helical" evidence="1">
    <location>
        <begin position="70"/>
        <end position="90"/>
    </location>
</feature>
<evidence type="ECO:0000313" key="3">
    <source>
        <dbReference type="Proteomes" id="UP000316476"/>
    </source>
</evidence>
<sequence length="257" mass="27997">MFVHSPPVGPDAFSGKPFFGADVSNGVVDPPATDHTASSEERAFPTLLVRILLIPLFAHSIRPGLIRRSIALVLLLVLGGALSGCLFVPVSPKSSPRSSDQRFPCEACPCGCSTAEFCWDKCCCFNDEEKLRWADENGVTPPPFLVRRVAQRRAELADSTVVPKSGESCCCCGSKSSGDDSRCTAAIDDDKDAARIVLWWKTAECRGLSWLWTFMADLGSDPPTMTRSDVALVYWMTLSDQSAESIIHLPDPPVPWF</sequence>
<dbReference type="OrthoDB" id="281807at2"/>
<reference evidence="2 3" key="1">
    <citation type="submission" date="2019-02" db="EMBL/GenBank/DDBJ databases">
        <title>Deep-cultivation of Planctomycetes and their phenomic and genomic characterization uncovers novel biology.</title>
        <authorList>
            <person name="Wiegand S."/>
            <person name="Jogler M."/>
            <person name="Boedeker C."/>
            <person name="Pinto D."/>
            <person name="Vollmers J."/>
            <person name="Rivas-Marin E."/>
            <person name="Kohn T."/>
            <person name="Peeters S.H."/>
            <person name="Heuer A."/>
            <person name="Rast P."/>
            <person name="Oberbeckmann S."/>
            <person name="Bunk B."/>
            <person name="Jeske O."/>
            <person name="Meyerdierks A."/>
            <person name="Storesund J.E."/>
            <person name="Kallscheuer N."/>
            <person name="Luecker S."/>
            <person name="Lage O.M."/>
            <person name="Pohl T."/>
            <person name="Merkel B.J."/>
            <person name="Hornburger P."/>
            <person name="Mueller R.-W."/>
            <person name="Bruemmer F."/>
            <person name="Labrenz M."/>
            <person name="Spormann A.M."/>
            <person name="Op Den Camp H."/>
            <person name="Overmann J."/>
            <person name="Amann R."/>
            <person name="Jetten M.S.M."/>
            <person name="Mascher T."/>
            <person name="Medema M.H."/>
            <person name="Devos D.P."/>
            <person name="Kaster A.-K."/>
            <person name="Ovreas L."/>
            <person name="Rohde M."/>
            <person name="Galperin M.Y."/>
            <person name="Jogler C."/>
        </authorList>
    </citation>
    <scope>NUCLEOTIDE SEQUENCE [LARGE SCALE GENOMIC DNA]</scope>
    <source>
        <strain evidence="2 3">V7</strain>
    </source>
</reference>
<comment type="caution">
    <text evidence="2">The sequence shown here is derived from an EMBL/GenBank/DDBJ whole genome shotgun (WGS) entry which is preliminary data.</text>
</comment>
<organism evidence="2 3">
    <name type="scientific">Crateriforma conspicua</name>
    <dbReference type="NCBI Taxonomy" id="2527996"/>
    <lineage>
        <taxon>Bacteria</taxon>
        <taxon>Pseudomonadati</taxon>
        <taxon>Planctomycetota</taxon>
        <taxon>Planctomycetia</taxon>
        <taxon>Planctomycetales</taxon>
        <taxon>Planctomycetaceae</taxon>
        <taxon>Crateriforma</taxon>
    </lineage>
</organism>
<name>A0A5C6FIU8_9PLAN</name>
<keyword evidence="1" id="KW-0472">Membrane</keyword>
<keyword evidence="1" id="KW-1133">Transmembrane helix</keyword>